<dbReference type="InterPro" id="IPR002901">
    <property type="entry name" value="MGlyc_endo_b_GlcNAc-like_dom"/>
</dbReference>
<gene>
    <name evidence="2" type="ORF">D1B31_20610</name>
</gene>
<dbReference type="OrthoDB" id="9805070at2"/>
<keyword evidence="3" id="KW-1185">Reference proteome</keyword>
<dbReference type="Gene3D" id="1.10.530.10">
    <property type="match status" value="1"/>
</dbReference>
<protein>
    <submittedName>
        <fullName evidence="2">Conjugal transfer protein</fullName>
    </submittedName>
</protein>
<evidence type="ECO:0000313" key="2">
    <source>
        <dbReference type="EMBL" id="RHW33319.1"/>
    </source>
</evidence>
<evidence type="ECO:0000313" key="3">
    <source>
        <dbReference type="Proteomes" id="UP000284416"/>
    </source>
</evidence>
<accession>A0A417YJR7</accession>
<dbReference type="EMBL" id="QWEG01000017">
    <property type="protein sequence ID" value="RHW33319.1"/>
    <property type="molecule type" value="Genomic_DNA"/>
</dbReference>
<name>A0A417YJR7_9BACI</name>
<comment type="caution">
    <text evidence="2">The sequence shown here is derived from an EMBL/GenBank/DDBJ whole genome shotgun (WGS) entry which is preliminary data.</text>
</comment>
<evidence type="ECO:0000259" key="1">
    <source>
        <dbReference type="Pfam" id="PF01832"/>
    </source>
</evidence>
<dbReference type="RefSeq" id="WP_118923986.1">
    <property type="nucleotide sequence ID" value="NZ_QWEG01000017.1"/>
</dbReference>
<organism evidence="2 3">
    <name type="scientific">Neobacillus notoginsengisoli</name>
    <dbReference type="NCBI Taxonomy" id="1578198"/>
    <lineage>
        <taxon>Bacteria</taxon>
        <taxon>Bacillati</taxon>
        <taxon>Bacillota</taxon>
        <taxon>Bacilli</taxon>
        <taxon>Bacillales</taxon>
        <taxon>Bacillaceae</taxon>
        <taxon>Neobacillus</taxon>
    </lineage>
</organism>
<reference evidence="2 3" key="1">
    <citation type="journal article" date="2017" name="Int. J. Syst. Evol. Microbiol.">
        <title>Bacillus notoginsengisoli sp. nov., a novel bacterium isolated from the rhizosphere of Panax notoginseng.</title>
        <authorList>
            <person name="Zhang M.Y."/>
            <person name="Cheng J."/>
            <person name="Cai Y."/>
            <person name="Zhang T.Y."/>
            <person name="Wu Y.Y."/>
            <person name="Manikprabhu D."/>
            <person name="Li W.J."/>
            <person name="Zhang Y.X."/>
        </authorList>
    </citation>
    <scope>NUCLEOTIDE SEQUENCE [LARGE SCALE GENOMIC DNA]</scope>
    <source>
        <strain evidence="2 3">JCM 30743</strain>
    </source>
</reference>
<sequence>MNVGPLSSNWLLYKTLMDTAFLSQNRSLGPLGFSGSSFQLLLEQALLQAENNNRFVNHPALEHPTLANLGTVKLSNISLPPLSEAAGISTGLTSGGIDASSLNRYLKGALQGTGEHFVEAGKQYSINPALLAAISIHETGNGSSNAARYKFNVAGMMGKSGLKTYSSVRDSIFDMARNLRKNYLDEGKLTISQIGAKYAPIGAGNDPTNLNNHWVTGVNRQFASLTEGTGLA</sequence>
<dbReference type="Pfam" id="PF01832">
    <property type="entry name" value="Glucosaminidase"/>
    <property type="match status" value="1"/>
</dbReference>
<dbReference type="AlphaFoldDB" id="A0A417YJR7"/>
<dbReference type="GO" id="GO:0004040">
    <property type="term" value="F:amidase activity"/>
    <property type="evidence" value="ECO:0007669"/>
    <property type="project" value="InterPro"/>
</dbReference>
<proteinExistence type="predicted"/>
<dbReference type="Proteomes" id="UP000284416">
    <property type="component" value="Unassembled WGS sequence"/>
</dbReference>
<feature type="domain" description="Mannosyl-glycoprotein endo-beta-N-acetylglucosamidase-like" evidence="1">
    <location>
        <begin position="115"/>
        <end position="184"/>
    </location>
</feature>